<dbReference type="OrthoDB" id="190541at2759"/>
<evidence type="ECO:0000256" key="1">
    <source>
        <dbReference type="SAM" id="MobiDB-lite"/>
    </source>
</evidence>
<dbReference type="AlphaFoldDB" id="A0A6P5XC46"/>
<name>A0A6P5XC46_DURZI</name>
<protein>
    <submittedName>
        <fullName evidence="3">Uncharacterized protein LOC111281790</fullName>
    </submittedName>
</protein>
<reference evidence="3" key="1">
    <citation type="submission" date="2025-08" db="UniProtKB">
        <authorList>
            <consortium name="RefSeq"/>
        </authorList>
    </citation>
    <scope>IDENTIFICATION</scope>
    <source>
        <tissue evidence="3">Fruit stalk</tissue>
    </source>
</reference>
<proteinExistence type="predicted"/>
<feature type="region of interest" description="Disordered" evidence="1">
    <location>
        <begin position="57"/>
        <end position="88"/>
    </location>
</feature>
<dbReference type="PANTHER" id="PTHR36758:SF1">
    <property type="entry name" value="OS01G0342800 PROTEIN"/>
    <property type="match status" value="1"/>
</dbReference>
<keyword evidence="2" id="KW-1185">Reference proteome</keyword>
<organism evidence="2 3">
    <name type="scientific">Durio zibethinus</name>
    <name type="common">Durian</name>
    <dbReference type="NCBI Taxonomy" id="66656"/>
    <lineage>
        <taxon>Eukaryota</taxon>
        <taxon>Viridiplantae</taxon>
        <taxon>Streptophyta</taxon>
        <taxon>Embryophyta</taxon>
        <taxon>Tracheophyta</taxon>
        <taxon>Spermatophyta</taxon>
        <taxon>Magnoliopsida</taxon>
        <taxon>eudicotyledons</taxon>
        <taxon>Gunneridae</taxon>
        <taxon>Pentapetalae</taxon>
        <taxon>rosids</taxon>
        <taxon>malvids</taxon>
        <taxon>Malvales</taxon>
        <taxon>Malvaceae</taxon>
        <taxon>Helicteroideae</taxon>
        <taxon>Durio</taxon>
    </lineage>
</organism>
<dbReference type="PANTHER" id="PTHR36758">
    <property type="entry name" value="OS01G0342800 PROTEIN"/>
    <property type="match status" value="1"/>
</dbReference>
<sequence>MKKELSVYAQMLRLVRRLPIDSRPYYAKYAHENFVNCRELIRRPEPKELFKVRTWKGRRRGGGEQRKSADEGGPAAEGCKAKELWRQT</sequence>
<gene>
    <name evidence="3" type="primary">LOC111281790</name>
</gene>
<dbReference type="RefSeq" id="XP_022725197.1">
    <property type="nucleotide sequence ID" value="XM_022869462.1"/>
</dbReference>
<feature type="compositionally biased region" description="Basic and acidic residues" evidence="1">
    <location>
        <begin position="61"/>
        <end position="70"/>
    </location>
</feature>
<dbReference type="KEGG" id="dzi:111281790"/>
<evidence type="ECO:0000313" key="2">
    <source>
        <dbReference type="Proteomes" id="UP000515121"/>
    </source>
</evidence>
<evidence type="ECO:0000313" key="3">
    <source>
        <dbReference type="RefSeq" id="XP_022725197.1"/>
    </source>
</evidence>
<dbReference type="Proteomes" id="UP000515121">
    <property type="component" value="Unplaced"/>
</dbReference>
<accession>A0A6P5XC46</accession>
<feature type="compositionally biased region" description="Basic and acidic residues" evidence="1">
    <location>
        <begin position="79"/>
        <end position="88"/>
    </location>
</feature>
<dbReference type="GeneID" id="111281790"/>